<dbReference type="Proteomes" id="UP001425155">
    <property type="component" value="Unassembled WGS sequence"/>
</dbReference>
<keyword evidence="2" id="KW-0812">Transmembrane</keyword>
<keyword evidence="2" id="KW-0472">Membrane</keyword>
<sequence>MSEPTNPGPGESAPDESARTASSSDARGTDPKRGSDEPELATTFAAQLAGAAEKAGLGQIARDDTLSSGDILKALGGIRGLAEAILPGLVFLIVYTFAKDLVLALVTSVGLAAVFTVIRLATRTPVTQAFAGLIAVAASAALALWTGRGQDNFVLGLITNAAYVVALLTSLLVKWPLLGLAVGFLMGDGLAWKSDKRKYRAMVLITVCWLALFGLRLVVQLPLFFAGNVEALGVTKLLMGVPLYAILLVVSWLIVRTVYPKTDTAAAR</sequence>
<organism evidence="3 4">
    <name type="scientific">Leifsonia stereocauli</name>
    <dbReference type="NCBI Taxonomy" id="3134136"/>
    <lineage>
        <taxon>Bacteria</taxon>
        <taxon>Bacillati</taxon>
        <taxon>Actinomycetota</taxon>
        <taxon>Actinomycetes</taxon>
        <taxon>Micrococcales</taxon>
        <taxon>Microbacteriaceae</taxon>
        <taxon>Leifsonia</taxon>
    </lineage>
</organism>
<comment type="caution">
    <text evidence="3">The sequence shown here is derived from an EMBL/GenBank/DDBJ whole genome shotgun (WGS) entry which is preliminary data.</text>
</comment>
<dbReference type="InterPro" id="IPR016566">
    <property type="entry name" value="UCP010219"/>
</dbReference>
<feature type="transmembrane region" description="Helical" evidence="2">
    <location>
        <begin position="239"/>
        <end position="259"/>
    </location>
</feature>
<evidence type="ECO:0000313" key="4">
    <source>
        <dbReference type="Proteomes" id="UP001425155"/>
    </source>
</evidence>
<dbReference type="Pfam" id="PF11361">
    <property type="entry name" value="DUF3159"/>
    <property type="match status" value="1"/>
</dbReference>
<reference evidence="3 4" key="1">
    <citation type="submission" date="2024-03" db="EMBL/GenBank/DDBJ databases">
        <title>YIM 134122 draft genome.</title>
        <authorList>
            <person name="Zuo S."/>
            <person name="Xiong L."/>
        </authorList>
    </citation>
    <scope>NUCLEOTIDE SEQUENCE [LARGE SCALE GENOMIC DNA]</scope>
    <source>
        <strain evidence="3 4">YIM 134122</strain>
    </source>
</reference>
<evidence type="ECO:0000256" key="1">
    <source>
        <dbReference type="SAM" id="MobiDB-lite"/>
    </source>
</evidence>
<accession>A0ABU9W2A2</accession>
<feature type="transmembrane region" description="Helical" evidence="2">
    <location>
        <begin position="161"/>
        <end position="187"/>
    </location>
</feature>
<dbReference type="PIRSF" id="PIRSF010219">
    <property type="entry name" value="UCP010219"/>
    <property type="match status" value="1"/>
</dbReference>
<dbReference type="EMBL" id="JBCLVG010000001">
    <property type="protein sequence ID" value="MEN1946117.1"/>
    <property type="molecule type" value="Genomic_DNA"/>
</dbReference>
<protein>
    <submittedName>
        <fullName evidence="3">DUF3159 domain-containing protein</fullName>
    </submittedName>
</protein>
<dbReference type="RefSeq" id="WP_342112592.1">
    <property type="nucleotide sequence ID" value="NZ_JBCAUN010000001.1"/>
</dbReference>
<feature type="transmembrane region" description="Helical" evidence="2">
    <location>
        <begin position="101"/>
        <end position="122"/>
    </location>
</feature>
<feature type="transmembrane region" description="Helical" evidence="2">
    <location>
        <begin position="199"/>
        <end position="219"/>
    </location>
</feature>
<evidence type="ECO:0000313" key="3">
    <source>
        <dbReference type="EMBL" id="MEN1946117.1"/>
    </source>
</evidence>
<feature type="region of interest" description="Disordered" evidence="1">
    <location>
        <begin position="1"/>
        <end position="40"/>
    </location>
</feature>
<keyword evidence="4" id="KW-1185">Reference proteome</keyword>
<name>A0ABU9W2A2_9MICO</name>
<keyword evidence="2" id="KW-1133">Transmembrane helix</keyword>
<gene>
    <name evidence="3" type="ORF">WJX64_06145</name>
</gene>
<proteinExistence type="predicted"/>
<feature type="transmembrane region" description="Helical" evidence="2">
    <location>
        <begin position="129"/>
        <end position="146"/>
    </location>
</feature>
<feature type="transmembrane region" description="Helical" evidence="2">
    <location>
        <begin position="76"/>
        <end position="95"/>
    </location>
</feature>
<evidence type="ECO:0000256" key="2">
    <source>
        <dbReference type="SAM" id="Phobius"/>
    </source>
</evidence>
<feature type="compositionally biased region" description="Basic and acidic residues" evidence="1">
    <location>
        <begin position="27"/>
        <end position="36"/>
    </location>
</feature>